<comment type="caution">
    <text evidence="1">The sequence shown here is derived from an EMBL/GenBank/DDBJ whole genome shotgun (WGS) entry which is preliminary data.</text>
</comment>
<sequence length="106" mass="12074">MILTVYSGREEGEWFDIEVPDECTIEHLKTLLGVRIFGQAPGEGIQYILEAKFPEGLWFSPQNTQQLMETGLRQGSCVRVQRAFSTTSEEAPVYGRRSLFQQDSNE</sequence>
<dbReference type="Proteomes" id="UP000037688">
    <property type="component" value="Unassembled WGS sequence"/>
</dbReference>
<dbReference type="OrthoDB" id="2615416at2"/>
<evidence type="ECO:0008006" key="3">
    <source>
        <dbReference type="Google" id="ProtNLM"/>
    </source>
</evidence>
<keyword evidence="2" id="KW-1185">Reference proteome</keyword>
<dbReference type="RefSeq" id="WP_053783884.1">
    <property type="nucleotide sequence ID" value="NZ_LITU01000081.1"/>
</dbReference>
<gene>
    <name evidence="1" type="ORF">AMS66_28080</name>
</gene>
<dbReference type="EMBL" id="LITU01000081">
    <property type="protein sequence ID" value="KOY13562.1"/>
    <property type="molecule type" value="Genomic_DNA"/>
</dbReference>
<dbReference type="PATRIC" id="fig|1705561.3.peg.5917"/>
<organism evidence="1 2">
    <name type="scientific">Paenibacillus xylanivorans</name>
    <dbReference type="NCBI Taxonomy" id="1705561"/>
    <lineage>
        <taxon>Bacteria</taxon>
        <taxon>Bacillati</taxon>
        <taxon>Bacillota</taxon>
        <taxon>Bacilli</taxon>
        <taxon>Bacillales</taxon>
        <taxon>Paenibacillaceae</taxon>
        <taxon>Paenibacillus</taxon>
    </lineage>
</organism>
<proteinExistence type="predicted"/>
<accession>A0A0M9BL59</accession>
<name>A0A0M9BL59_9BACL</name>
<evidence type="ECO:0000313" key="1">
    <source>
        <dbReference type="EMBL" id="KOY13562.1"/>
    </source>
</evidence>
<protein>
    <recommendedName>
        <fullName evidence="3">Ubiquitin-like domain-containing protein</fullName>
    </recommendedName>
</protein>
<dbReference type="AlphaFoldDB" id="A0A0M9BL59"/>
<evidence type="ECO:0000313" key="2">
    <source>
        <dbReference type="Proteomes" id="UP000037688"/>
    </source>
</evidence>
<reference evidence="1 2" key="1">
    <citation type="submission" date="2015-08" db="EMBL/GenBank/DDBJ databases">
        <title>Draft genome sequence of cellulolytic and xylanolytic Paenibacillus sp. A59, isolated from a decaying forest soil from Patagonia, Argentina.</title>
        <authorList>
            <person name="Ghio S."/>
            <person name="Caceres A.M."/>
            <person name="Talia P."/>
            <person name="Grasso D."/>
            <person name="Campos E."/>
        </authorList>
    </citation>
    <scope>NUCLEOTIDE SEQUENCE [LARGE SCALE GENOMIC DNA]</scope>
    <source>
        <strain evidence="1 2">A59</strain>
    </source>
</reference>